<name>A0ABV6RR33_9GAMM</name>
<evidence type="ECO:0000313" key="1">
    <source>
        <dbReference type="EMBL" id="MFC0679439.1"/>
    </source>
</evidence>
<protein>
    <submittedName>
        <fullName evidence="1">Four-helix bundle copper-binding protein</fullName>
    </submittedName>
</protein>
<keyword evidence="2" id="KW-1185">Reference proteome</keyword>
<dbReference type="CDD" id="cd08026">
    <property type="entry name" value="DUF326"/>
    <property type="match status" value="1"/>
</dbReference>
<dbReference type="PANTHER" id="PTHR37310">
    <property type="entry name" value="CYTOPLASMIC PROTEIN-RELATED"/>
    <property type="match status" value="1"/>
</dbReference>
<gene>
    <name evidence="1" type="ORF">ACFFGH_16505</name>
</gene>
<comment type="caution">
    <text evidence="1">The sequence shown here is derived from an EMBL/GenBank/DDBJ whole genome shotgun (WGS) entry which is preliminary data.</text>
</comment>
<dbReference type="Proteomes" id="UP001589896">
    <property type="component" value="Unassembled WGS sequence"/>
</dbReference>
<dbReference type="EMBL" id="JBHLTG010000003">
    <property type="protein sequence ID" value="MFC0679439.1"/>
    <property type="molecule type" value="Genomic_DNA"/>
</dbReference>
<dbReference type="PANTHER" id="PTHR37310:SF1">
    <property type="entry name" value="CYTOPLASMIC PROTEIN"/>
    <property type="match status" value="1"/>
</dbReference>
<organism evidence="1 2">
    <name type="scientific">Lysobacter korlensis</name>
    <dbReference type="NCBI Taxonomy" id="553636"/>
    <lineage>
        <taxon>Bacteria</taxon>
        <taxon>Pseudomonadati</taxon>
        <taxon>Pseudomonadota</taxon>
        <taxon>Gammaproteobacteria</taxon>
        <taxon>Lysobacterales</taxon>
        <taxon>Lysobacteraceae</taxon>
        <taxon>Lysobacter</taxon>
    </lineage>
</organism>
<sequence length="118" mass="12654">MGHHRAEHRDPALNECIDHCTQCHAVCLETIHHCLAKGGAHADPDHIALMAVCADMCATSANSMLRGASIHTVICGACVEVCRECAEECADMADDPEMQRCIDACLQCAESCEAMTRG</sequence>
<evidence type="ECO:0000313" key="2">
    <source>
        <dbReference type="Proteomes" id="UP001589896"/>
    </source>
</evidence>
<accession>A0ABV6RR33</accession>
<dbReference type="RefSeq" id="WP_386670181.1">
    <property type="nucleotide sequence ID" value="NZ_JBHLTG010000003.1"/>
</dbReference>
<dbReference type="Gene3D" id="1.20.1270.360">
    <property type="match status" value="1"/>
</dbReference>
<dbReference type="InterPro" id="IPR005560">
    <property type="entry name" value="Csp_YhjQ"/>
</dbReference>
<dbReference type="InterPro" id="IPR044543">
    <property type="entry name" value="YHJQ-like"/>
</dbReference>
<reference evidence="1 2" key="1">
    <citation type="submission" date="2024-09" db="EMBL/GenBank/DDBJ databases">
        <authorList>
            <person name="Sun Q."/>
            <person name="Mori K."/>
        </authorList>
    </citation>
    <scope>NUCLEOTIDE SEQUENCE [LARGE SCALE GENOMIC DNA]</scope>
    <source>
        <strain evidence="1 2">KCTC 23076</strain>
    </source>
</reference>
<proteinExistence type="predicted"/>
<dbReference type="Pfam" id="PF03860">
    <property type="entry name" value="Csp"/>
    <property type="match status" value="1"/>
</dbReference>